<dbReference type="RefSeq" id="WP_039278391.1">
    <property type="nucleotide sequence ID" value="NZ_JTDI01000001.1"/>
</dbReference>
<reference evidence="2 3" key="1">
    <citation type="submission" date="2014-10" db="EMBL/GenBank/DDBJ databases">
        <title>Genome sequence of Novosphingobium malaysiense MUSC 273(T).</title>
        <authorList>
            <person name="Lee L.-H."/>
        </authorList>
    </citation>
    <scope>NUCLEOTIDE SEQUENCE [LARGE SCALE GENOMIC DNA]</scope>
    <source>
        <strain evidence="2 3">MUSC 273</strain>
    </source>
</reference>
<dbReference type="Proteomes" id="UP000031057">
    <property type="component" value="Unassembled WGS sequence"/>
</dbReference>
<feature type="signal peptide" evidence="1">
    <location>
        <begin position="1"/>
        <end position="20"/>
    </location>
</feature>
<comment type="caution">
    <text evidence="2">The sequence shown here is derived from an EMBL/GenBank/DDBJ whole genome shotgun (WGS) entry which is preliminary data.</text>
</comment>
<dbReference type="STRING" id="1348853.LK12_01325"/>
<accession>A0A0B1ZV93</accession>
<evidence type="ECO:0000256" key="1">
    <source>
        <dbReference type="SAM" id="SignalP"/>
    </source>
</evidence>
<keyword evidence="3" id="KW-1185">Reference proteome</keyword>
<evidence type="ECO:0008006" key="4">
    <source>
        <dbReference type="Google" id="ProtNLM"/>
    </source>
</evidence>
<evidence type="ECO:0000313" key="2">
    <source>
        <dbReference type="EMBL" id="KHK93042.1"/>
    </source>
</evidence>
<proteinExistence type="predicted"/>
<gene>
    <name evidence="2" type="ORF">LK12_01325</name>
</gene>
<evidence type="ECO:0000313" key="3">
    <source>
        <dbReference type="Proteomes" id="UP000031057"/>
    </source>
</evidence>
<dbReference type="EMBL" id="JTDI01000001">
    <property type="protein sequence ID" value="KHK93042.1"/>
    <property type="molecule type" value="Genomic_DNA"/>
</dbReference>
<organism evidence="2 3">
    <name type="scientific">Novosphingobium malaysiense</name>
    <dbReference type="NCBI Taxonomy" id="1348853"/>
    <lineage>
        <taxon>Bacteria</taxon>
        <taxon>Pseudomonadati</taxon>
        <taxon>Pseudomonadota</taxon>
        <taxon>Alphaproteobacteria</taxon>
        <taxon>Sphingomonadales</taxon>
        <taxon>Sphingomonadaceae</taxon>
        <taxon>Novosphingobium</taxon>
    </lineage>
</organism>
<protein>
    <recommendedName>
        <fullName evidence="4">PepSY domain-containing protein</fullName>
    </recommendedName>
</protein>
<sequence>MKKLLSYTVASALISSSLMGASPALAEKASHLSSINGKDAWGAEQALKERGFKHVSSHKNTRGYVNSYWWDKDDDNCIRVEVYNDTVESIIDAKDSDCGKSGGNTAAAVGAVAGLALLGAVLASKSHHKGDKNYNQQEEAEFDRGYKDGLYNASYHNYGRSDAYSHGYEVGVDERNANLSHHHNRGGYAEVAQYKDLQGARAAGAMDELNRRGFTQVDNFTSGNARYSIQWRRQSHQCLQAIVANGRIDDIRDIHTHPRCR</sequence>
<name>A0A0B1ZV93_9SPHN</name>
<keyword evidence="1" id="KW-0732">Signal</keyword>
<dbReference type="AlphaFoldDB" id="A0A0B1ZV93"/>
<feature type="chain" id="PRO_5002069232" description="PepSY domain-containing protein" evidence="1">
    <location>
        <begin position="21"/>
        <end position="261"/>
    </location>
</feature>
<dbReference type="OrthoDB" id="594865at2"/>